<feature type="non-terminal residue" evidence="2">
    <location>
        <position position="1"/>
    </location>
</feature>
<name>A0A0F9HFR9_9ZZZZ</name>
<comment type="caution">
    <text evidence="2">The sequence shown here is derived from an EMBL/GenBank/DDBJ whole genome shotgun (WGS) entry which is preliminary data.</text>
</comment>
<gene>
    <name evidence="2" type="ORF">LCGC14_2069910</name>
</gene>
<evidence type="ECO:0000313" key="2">
    <source>
        <dbReference type="EMBL" id="KKL73932.1"/>
    </source>
</evidence>
<sequence length="65" mass="7741">MKRNDFFMMQDPNHPATCCCPIGDLGDVVDAQFRAMYEMKKINEKHTDKRPEFNNKFTQDRNKEN</sequence>
<proteinExistence type="predicted"/>
<feature type="region of interest" description="Disordered" evidence="1">
    <location>
        <begin position="42"/>
        <end position="65"/>
    </location>
</feature>
<organism evidence="2">
    <name type="scientific">marine sediment metagenome</name>
    <dbReference type="NCBI Taxonomy" id="412755"/>
    <lineage>
        <taxon>unclassified sequences</taxon>
        <taxon>metagenomes</taxon>
        <taxon>ecological metagenomes</taxon>
    </lineage>
</organism>
<evidence type="ECO:0000256" key="1">
    <source>
        <dbReference type="SAM" id="MobiDB-lite"/>
    </source>
</evidence>
<accession>A0A0F9HFR9</accession>
<dbReference type="EMBL" id="LAZR01024810">
    <property type="protein sequence ID" value="KKL73932.1"/>
    <property type="molecule type" value="Genomic_DNA"/>
</dbReference>
<protein>
    <submittedName>
        <fullName evidence="2">Uncharacterized protein</fullName>
    </submittedName>
</protein>
<reference evidence="2" key="1">
    <citation type="journal article" date="2015" name="Nature">
        <title>Complex archaea that bridge the gap between prokaryotes and eukaryotes.</title>
        <authorList>
            <person name="Spang A."/>
            <person name="Saw J.H."/>
            <person name="Jorgensen S.L."/>
            <person name="Zaremba-Niedzwiedzka K."/>
            <person name="Martijn J."/>
            <person name="Lind A.E."/>
            <person name="van Eijk R."/>
            <person name="Schleper C."/>
            <person name="Guy L."/>
            <person name="Ettema T.J."/>
        </authorList>
    </citation>
    <scope>NUCLEOTIDE SEQUENCE</scope>
</reference>
<dbReference type="AlphaFoldDB" id="A0A0F9HFR9"/>